<gene>
    <name evidence="1" type="ORF">GMDG_07805</name>
</gene>
<sequence>MDPCQGLLNNSRDSASILDLKLLDILINHIHHPFIRQLIRLQDEGFKILATSRPDQEIAVYFEGATSLEIQASTEDIQYYIDRRLGDLPLFVRKRPNLQHVIKDTITELAKEMFLLARLYFNLLLDQSNEKGIQRMLEQFRTGSESNAYDHAYNETMSRINRQGANASDLVKKTVT</sequence>
<evidence type="ECO:0000313" key="2">
    <source>
        <dbReference type="Proteomes" id="UP000011064"/>
    </source>
</evidence>
<protein>
    <submittedName>
        <fullName evidence="1">Uncharacterized protein</fullName>
    </submittedName>
</protein>
<organism evidence="1 2">
    <name type="scientific">Pseudogymnoascus destructans (strain ATCC MYA-4855 / 20631-21)</name>
    <name type="common">Bat white-nose syndrome fungus</name>
    <name type="synonym">Geomyces destructans</name>
    <dbReference type="NCBI Taxonomy" id="658429"/>
    <lineage>
        <taxon>Eukaryota</taxon>
        <taxon>Fungi</taxon>
        <taxon>Dikarya</taxon>
        <taxon>Ascomycota</taxon>
        <taxon>Pezizomycotina</taxon>
        <taxon>Leotiomycetes</taxon>
        <taxon>Thelebolales</taxon>
        <taxon>Thelebolaceae</taxon>
        <taxon>Pseudogymnoascus</taxon>
    </lineage>
</organism>
<dbReference type="PANTHER" id="PTHR10039">
    <property type="entry name" value="AMELOGENIN"/>
    <property type="match status" value="1"/>
</dbReference>
<dbReference type="VEuPathDB" id="FungiDB:GMDG_07805"/>
<dbReference type="HOGENOM" id="CLU_1525823_0_0_1"/>
<evidence type="ECO:0000313" key="1">
    <source>
        <dbReference type="EMBL" id="ELR06150.1"/>
    </source>
</evidence>
<keyword evidence="2" id="KW-1185">Reference proteome</keyword>
<dbReference type="EMBL" id="GL573428">
    <property type="protein sequence ID" value="ELR06150.1"/>
    <property type="molecule type" value="Genomic_DNA"/>
</dbReference>
<dbReference type="STRING" id="658429.L8FYR9"/>
<reference evidence="2" key="1">
    <citation type="submission" date="2010-09" db="EMBL/GenBank/DDBJ databases">
        <title>The genome sequence of Geomyces destructans 20631-21.</title>
        <authorList>
            <consortium name="The Broad Institute Genome Sequencing Platform"/>
            <person name="Cuomo C.A."/>
            <person name="Blehert D.S."/>
            <person name="Lorch J.M."/>
            <person name="Young S.K."/>
            <person name="Zeng Q."/>
            <person name="Gargeya S."/>
            <person name="Fitzgerald M."/>
            <person name="Haas B."/>
            <person name="Abouelleil A."/>
            <person name="Alvarado L."/>
            <person name="Arachchi H.M."/>
            <person name="Berlin A."/>
            <person name="Brown A."/>
            <person name="Chapman S.B."/>
            <person name="Chen Z."/>
            <person name="Dunbar C."/>
            <person name="Freedman E."/>
            <person name="Gearin G."/>
            <person name="Gellesch M."/>
            <person name="Goldberg J."/>
            <person name="Griggs A."/>
            <person name="Gujja S."/>
            <person name="Heiman D."/>
            <person name="Howarth C."/>
            <person name="Larson L."/>
            <person name="Lui A."/>
            <person name="MacDonald P.J.P."/>
            <person name="Montmayeur A."/>
            <person name="Murphy C."/>
            <person name="Neiman D."/>
            <person name="Pearson M."/>
            <person name="Priest M."/>
            <person name="Roberts A."/>
            <person name="Saif S."/>
            <person name="Shea T."/>
            <person name="Shenoy N."/>
            <person name="Sisk P."/>
            <person name="Stolte C."/>
            <person name="Sykes S."/>
            <person name="Wortman J."/>
            <person name="Nusbaum C."/>
            <person name="Birren B."/>
        </authorList>
    </citation>
    <scope>NUCLEOTIDE SEQUENCE [LARGE SCALE GENOMIC DNA]</scope>
    <source>
        <strain evidence="2">ATCC MYA-4855 / 20631-21</strain>
    </source>
</reference>
<dbReference type="AlphaFoldDB" id="L8FYR9"/>
<dbReference type="PANTHER" id="PTHR10039:SF15">
    <property type="entry name" value="NACHT DOMAIN-CONTAINING PROTEIN"/>
    <property type="match status" value="1"/>
</dbReference>
<name>L8FYR9_PSED2</name>
<dbReference type="Proteomes" id="UP000011064">
    <property type="component" value="Unassembled WGS sequence"/>
</dbReference>
<dbReference type="InParanoid" id="L8FYR9"/>
<proteinExistence type="predicted"/>
<accession>L8FYR9</accession>